<dbReference type="InterPro" id="IPR021908">
    <property type="entry name" value="YfbK_C"/>
</dbReference>
<organism evidence="2">
    <name type="scientific">hydrothermal vent metagenome</name>
    <dbReference type="NCBI Taxonomy" id="652676"/>
    <lineage>
        <taxon>unclassified sequences</taxon>
        <taxon>metagenomes</taxon>
        <taxon>ecological metagenomes</taxon>
    </lineage>
</organism>
<dbReference type="Pfam" id="PF12450">
    <property type="entry name" value="vWF_A"/>
    <property type="match status" value="1"/>
</dbReference>
<dbReference type="Pfam" id="PF00092">
    <property type="entry name" value="VWA"/>
    <property type="match status" value="1"/>
</dbReference>
<protein>
    <submittedName>
        <fullName evidence="2">von Willebrand factor type A domain protein</fullName>
    </submittedName>
</protein>
<dbReference type="InterPro" id="IPR036465">
    <property type="entry name" value="vWFA_dom_sf"/>
</dbReference>
<dbReference type="Pfam" id="PF13501">
    <property type="entry name" value="SoxY"/>
    <property type="match status" value="1"/>
</dbReference>
<dbReference type="Gene3D" id="3.40.50.410">
    <property type="entry name" value="von Willebrand factor, type A domain"/>
    <property type="match status" value="1"/>
</dbReference>
<reference evidence="2" key="1">
    <citation type="submission" date="2016-10" db="EMBL/GenBank/DDBJ databases">
        <authorList>
            <person name="de Groot N.N."/>
        </authorList>
    </citation>
    <scope>NUCLEOTIDE SEQUENCE</scope>
</reference>
<dbReference type="PANTHER" id="PTHR10579">
    <property type="entry name" value="CALCIUM-ACTIVATED CHLORIDE CHANNEL REGULATOR"/>
    <property type="match status" value="1"/>
</dbReference>
<dbReference type="PANTHER" id="PTHR10579:SF43">
    <property type="entry name" value="ZINC FINGER (C3HC4-TYPE RING FINGER) FAMILY PROTEIN"/>
    <property type="match status" value="1"/>
</dbReference>
<dbReference type="InterPro" id="IPR051266">
    <property type="entry name" value="CLCR"/>
</dbReference>
<dbReference type="InterPro" id="IPR002035">
    <property type="entry name" value="VWF_A"/>
</dbReference>
<dbReference type="InterPro" id="IPR038162">
    <property type="entry name" value="SoxY_sf"/>
</dbReference>
<evidence type="ECO:0000313" key="2">
    <source>
        <dbReference type="EMBL" id="SFV69169.1"/>
    </source>
</evidence>
<evidence type="ECO:0000259" key="1">
    <source>
        <dbReference type="PROSITE" id="PS50234"/>
    </source>
</evidence>
<dbReference type="PROSITE" id="PS50234">
    <property type="entry name" value="VWFA"/>
    <property type="match status" value="1"/>
</dbReference>
<sequence length="666" mass="74185">MKQLTIILFFIYSFVAQAENYRITKPLAWEAERTKEAIALLYGTNITIPDKRIQVIAPKLAENSGSIPISIKTTIPAKSIAVFQDANPRALTTVFSVNGNPKPYYSVRIKMYQTAYLTVVVEGLDGKLYSYTQEIDVSIGGCGGGCGSAPAPQKKSSYAVQASQKEKKRVMQKWENLPVITYTQSVAHMAPKDVRHLMGIYQVEKEKYDIFTENTFKEVSSSPLSTFSSDVDTASYANVRSYIMERKAKPSKNAVRTEEMLNYFDYAYKEPTNTDPFFINATVGNSIWNKESKILQIGLQTKTVDIDKLPASNFVFLLDVSGSMNRPESLPLLTKSLKLLTKKLRKTDRVSIVVYAGRSGVVLDRARGDEKQKIYQALDSLRASGGTAGGEGIQVAYALAEKAFIDGGNNRIILATDGDFNVGISSRDGLIKLIEAKRKSGIFLSVLGFGRGNMQDQTMEQIANHGNGNYAYIDTLLEAKKVLVKQMSGTLYTVAKDVKIQVEFNPATVHSYRLIGYENRVMANEDFNNDKKDAGEIGMGHRVTALYEIVLAKEGLENKVDTLKYQIAKPTLNSELATVKIRYKKPDGNTSILMSKVIDQNSDDINSKDYHFAQSVAGFGMLLRESEYKKDLTYDMLIKTAKSAKGEDEEGYRAEFIRMLEMVELL</sequence>
<dbReference type="Gene3D" id="2.60.40.2470">
    <property type="entry name" value="SoxY domain"/>
    <property type="match status" value="1"/>
</dbReference>
<dbReference type="Pfam" id="PF12034">
    <property type="entry name" value="YfbK_C"/>
    <property type="match status" value="1"/>
</dbReference>
<dbReference type="SUPFAM" id="SSF53300">
    <property type="entry name" value="vWA-like"/>
    <property type="match status" value="1"/>
</dbReference>
<gene>
    <name evidence="2" type="ORF">MNB_SV-3-1124</name>
</gene>
<dbReference type="SMART" id="SM00327">
    <property type="entry name" value="VWA"/>
    <property type="match status" value="1"/>
</dbReference>
<proteinExistence type="predicted"/>
<feature type="domain" description="VWFA" evidence="1">
    <location>
        <begin position="313"/>
        <end position="491"/>
    </location>
</feature>
<dbReference type="InterPro" id="IPR022156">
    <property type="entry name" value="Uncharacterised_YfbK_N"/>
</dbReference>
<accession>A0A1W1CTR7</accession>
<dbReference type="InterPro" id="IPR032711">
    <property type="entry name" value="SoxY"/>
</dbReference>
<dbReference type="EMBL" id="FPHI01000043">
    <property type="protein sequence ID" value="SFV69169.1"/>
    <property type="molecule type" value="Genomic_DNA"/>
</dbReference>
<dbReference type="AlphaFoldDB" id="A0A1W1CTR7"/>
<name>A0A1W1CTR7_9ZZZZ</name>